<keyword evidence="3" id="KW-1185">Reference proteome</keyword>
<dbReference type="RefSeq" id="WP_099311114.1">
    <property type="nucleotide sequence ID" value="NZ_CP032101.1"/>
</dbReference>
<evidence type="ECO:0000313" key="3">
    <source>
        <dbReference type="Proteomes" id="UP000224740"/>
    </source>
</evidence>
<evidence type="ECO:0000313" key="1">
    <source>
        <dbReference type="EMBL" id="AXX86471.1"/>
    </source>
</evidence>
<evidence type="ECO:0000313" key="4">
    <source>
        <dbReference type="Proteomes" id="UP000264693"/>
    </source>
</evidence>
<gene>
    <name evidence="1" type="ORF">AMRN_0716</name>
    <name evidence="2" type="ORF">CPH92_07485</name>
</gene>
<name>A0A347TIP3_9BACT</name>
<dbReference type="Proteomes" id="UP000264693">
    <property type="component" value="Chromosome"/>
</dbReference>
<dbReference type="EMBL" id="NXAO01000031">
    <property type="protein sequence ID" value="PHO15287.1"/>
    <property type="molecule type" value="Genomic_DNA"/>
</dbReference>
<dbReference type="AlphaFoldDB" id="A0A347TIP3"/>
<dbReference type="KEGG" id="amar:AMRN_0716"/>
<dbReference type="Proteomes" id="UP000224740">
    <property type="component" value="Unassembled WGS sequence"/>
</dbReference>
<dbReference type="InterPro" id="IPR011989">
    <property type="entry name" value="ARM-like"/>
</dbReference>
<dbReference type="EMBL" id="CP032101">
    <property type="protein sequence ID" value="AXX86471.1"/>
    <property type="molecule type" value="Genomic_DNA"/>
</dbReference>
<accession>A0A347TIP3</accession>
<proteinExistence type="predicted"/>
<organism evidence="1 4">
    <name type="scientific">Malaciobacter marinus</name>
    <dbReference type="NCBI Taxonomy" id="505249"/>
    <lineage>
        <taxon>Bacteria</taxon>
        <taxon>Pseudomonadati</taxon>
        <taxon>Campylobacterota</taxon>
        <taxon>Epsilonproteobacteria</taxon>
        <taxon>Campylobacterales</taxon>
        <taxon>Arcobacteraceae</taxon>
        <taxon>Malaciobacter</taxon>
    </lineage>
</organism>
<protein>
    <submittedName>
        <fullName evidence="1">Uncharacterized protein</fullName>
    </submittedName>
</protein>
<reference evidence="1 4" key="3">
    <citation type="submission" date="2018-08" db="EMBL/GenBank/DDBJ databases">
        <title>Complete genome of the Arcobacter marinus type strain JCM 15502.</title>
        <authorList>
            <person name="Miller W.G."/>
            <person name="Yee E."/>
            <person name="Huynh S."/>
            <person name="Parker C.T."/>
        </authorList>
    </citation>
    <scope>NUCLEOTIDE SEQUENCE [LARGE SCALE GENOMIC DNA]</scope>
    <source>
        <strain evidence="1 4">JCM 15502</strain>
    </source>
</reference>
<reference evidence="3" key="1">
    <citation type="submission" date="2017-09" db="EMBL/GenBank/DDBJ databases">
        <title>Arcobacter canalis sp. nov., a new species isolated from a water canal contaminated with urban sewage.</title>
        <authorList>
            <person name="Perez-Cataluna A."/>
            <person name="Salas-Masso N."/>
            <person name="Figueras M.J."/>
        </authorList>
    </citation>
    <scope>NUCLEOTIDE SEQUENCE [LARGE SCALE GENOMIC DNA]</scope>
    <source>
        <strain evidence="3">CECT 7727</strain>
    </source>
</reference>
<dbReference type="Gene3D" id="1.25.10.10">
    <property type="entry name" value="Leucine-rich Repeat Variant"/>
    <property type="match status" value="1"/>
</dbReference>
<sequence length="115" mass="12918">MGVNEIAINSLSELQLIQLAKKSSDVELLHRLSQSSYPTVRRCVARSRNTSRKTIDTLACDSALNVSFIANNNPNCTIKKSKNSEHPCVICYVDEEEYISRCDSCENLKFFKASI</sequence>
<reference evidence="2" key="2">
    <citation type="submission" date="2017-09" db="EMBL/GenBank/DDBJ databases">
        <authorList>
            <person name="Perez-Cataluna A."/>
            <person name="Figueras M.J."/>
            <person name="Salas-Masso N."/>
        </authorList>
    </citation>
    <scope>NUCLEOTIDE SEQUENCE</scope>
    <source>
        <strain evidence="2">CECT 7727</strain>
    </source>
</reference>
<evidence type="ECO:0000313" key="2">
    <source>
        <dbReference type="EMBL" id="PHO15287.1"/>
    </source>
</evidence>